<comment type="subcellular location">
    <subcellularLocation>
        <location evidence="1">Membrane</location>
    </subcellularLocation>
</comment>
<sequence>MPLNIFGSALYDTVELVGNITNPLDDYLLEPSWKYMTTNYSRFTISFWFSVIIHEISYFGLCLPGFLAQFLPFMQKYKIQREKPESVDGQWKCFLQLLFNHFIIQAPMISGLFYYNEIMGVQYDWESMPRWYMLFFNCFLCLVIEDTWHYFIHQLLHHRSIYKYVHKVHHHYQAPFGMVAEYAHPIETLVLGAGFFIGVLLFCNHVVFMWLWMFVRLLETIEVHSGYDFPYLNPLNLIPGYAGVRFHDFHHKNFNGNYSSSFRWWDWLFGTDRQYKEFVAAQEEVKKKE</sequence>
<dbReference type="eggNOG" id="KOG0873">
    <property type="taxonomic scope" value="Eukaryota"/>
</dbReference>
<dbReference type="KEGG" id="aqu:100640449"/>
<dbReference type="PANTHER" id="PTHR11863">
    <property type="entry name" value="STEROL DESATURASE"/>
    <property type="match status" value="1"/>
</dbReference>
<dbReference type="OMA" id="IVHEFIY"/>
<reference evidence="7" key="2">
    <citation type="submission" date="2017-05" db="UniProtKB">
        <authorList>
            <consortium name="EnsemblMetazoa"/>
        </authorList>
    </citation>
    <scope>IDENTIFICATION</scope>
</reference>
<dbReference type="GO" id="GO:0016020">
    <property type="term" value="C:membrane"/>
    <property type="evidence" value="ECO:0007669"/>
    <property type="project" value="UniProtKB-SubCell"/>
</dbReference>
<dbReference type="AlphaFoldDB" id="A0A1X7V8X4"/>
<dbReference type="InParanoid" id="A0A1X7V8X4"/>
<dbReference type="STRING" id="400682.A0A1X7V8X4"/>
<dbReference type="FunCoup" id="A0A1X7V8X4">
    <property type="interactions" value="97"/>
</dbReference>
<feature type="transmembrane region" description="Helical" evidence="5">
    <location>
        <begin position="131"/>
        <end position="152"/>
    </location>
</feature>
<evidence type="ECO:0000259" key="6">
    <source>
        <dbReference type="Pfam" id="PF04116"/>
    </source>
</evidence>
<dbReference type="GO" id="GO:0008610">
    <property type="term" value="P:lipid biosynthetic process"/>
    <property type="evidence" value="ECO:0007669"/>
    <property type="project" value="InterPro"/>
</dbReference>
<dbReference type="EnsemblMetazoa" id="Aqu2.1.36443_001">
    <property type="protein sequence ID" value="Aqu2.1.36443_001"/>
    <property type="gene ID" value="Aqu2.1.36443"/>
</dbReference>
<evidence type="ECO:0000313" key="7">
    <source>
        <dbReference type="EnsemblMetazoa" id="Aqu2.1.36443_001"/>
    </source>
</evidence>
<feature type="transmembrane region" description="Helical" evidence="5">
    <location>
        <begin position="188"/>
        <end position="215"/>
    </location>
</feature>
<name>A0A1X7V8X4_AMPQE</name>
<dbReference type="Proteomes" id="UP000007879">
    <property type="component" value="Unassembled WGS sequence"/>
</dbReference>
<dbReference type="GO" id="GO:0005506">
    <property type="term" value="F:iron ion binding"/>
    <property type="evidence" value="ECO:0007669"/>
    <property type="project" value="InterPro"/>
</dbReference>
<dbReference type="InterPro" id="IPR050307">
    <property type="entry name" value="Sterol_Desaturase_Related"/>
</dbReference>
<dbReference type="InterPro" id="IPR006694">
    <property type="entry name" value="Fatty_acid_hydroxylase"/>
</dbReference>
<keyword evidence="3 5" id="KW-1133">Transmembrane helix</keyword>
<dbReference type="EnsemblMetazoa" id="XM_003385222.3">
    <property type="protein sequence ID" value="XP_003385270.3"/>
    <property type="gene ID" value="LOC100640449"/>
</dbReference>
<evidence type="ECO:0000256" key="5">
    <source>
        <dbReference type="SAM" id="Phobius"/>
    </source>
</evidence>
<keyword evidence="2 5" id="KW-0812">Transmembrane</keyword>
<evidence type="ECO:0000313" key="8">
    <source>
        <dbReference type="Proteomes" id="UP000007879"/>
    </source>
</evidence>
<reference evidence="8" key="1">
    <citation type="journal article" date="2010" name="Nature">
        <title>The Amphimedon queenslandica genome and the evolution of animal complexity.</title>
        <authorList>
            <person name="Srivastava M."/>
            <person name="Simakov O."/>
            <person name="Chapman J."/>
            <person name="Fahey B."/>
            <person name="Gauthier M.E."/>
            <person name="Mitros T."/>
            <person name="Richards G.S."/>
            <person name="Conaco C."/>
            <person name="Dacre M."/>
            <person name="Hellsten U."/>
            <person name="Larroux C."/>
            <person name="Putnam N.H."/>
            <person name="Stanke M."/>
            <person name="Adamska M."/>
            <person name="Darling A."/>
            <person name="Degnan S.M."/>
            <person name="Oakley T.H."/>
            <person name="Plachetzki D.C."/>
            <person name="Zhai Y."/>
            <person name="Adamski M."/>
            <person name="Calcino A."/>
            <person name="Cummins S.F."/>
            <person name="Goodstein D.M."/>
            <person name="Harris C."/>
            <person name="Jackson D.J."/>
            <person name="Leys S.P."/>
            <person name="Shu S."/>
            <person name="Woodcroft B.J."/>
            <person name="Vervoort M."/>
            <person name="Kosik K.S."/>
            <person name="Manning G."/>
            <person name="Degnan B.M."/>
            <person name="Rokhsar D.S."/>
        </authorList>
    </citation>
    <scope>NUCLEOTIDE SEQUENCE [LARGE SCALE GENOMIC DNA]</scope>
</reference>
<dbReference type="GO" id="GO:0016491">
    <property type="term" value="F:oxidoreductase activity"/>
    <property type="evidence" value="ECO:0007669"/>
    <property type="project" value="InterPro"/>
</dbReference>
<accession>A0A1X7V8X4</accession>
<evidence type="ECO:0000256" key="3">
    <source>
        <dbReference type="ARBA" id="ARBA00022989"/>
    </source>
</evidence>
<dbReference type="Pfam" id="PF04116">
    <property type="entry name" value="FA_hydroxylase"/>
    <property type="match status" value="1"/>
</dbReference>
<keyword evidence="4 5" id="KW-0472">Membrane</keyword>
<organism evidence="7">
    <name type="scientific">Amphimedon queenslandica</name>
    <name type="common">Sponge</name>
    <dbReference type="NCBI Taxonomy" id="400682"/>
    <lineage>
        <taxon>Eukaryota</taxon>
        <taxon>Metazoa</taxon>
        <taxon>Porifera</taxon>
        <taxon>Demospongiae</taxon>
        <taxon>Heteroscleromorpha</taxon>
        <taxon>Haplosclerida</taxon>
        <taxon>Niphatidae</taxon>
        <taxon>Amphimedon</taxon>
    </lineage>
</organism>
<evidence type="ECO:0000256" key="1">
    <source>
        <dbReference type="ARBA" id="ARBA00004370"/>
    </source>
</evidence>
<protein>
    <recommendedName>
        <fullName evidence="6">Fatty acid hydroxylase domain-containing protein</fullName>
    </recommendedName>
</protein>
<evidence type="ECO:0000256" key="4">
    <source>
        <dbReference type="ARBA" id="ARBA00023136"/>
    </source>
</evidence>
<feature type="transmembrane region" description="Helical" evidence="5">
    <location>
        <begin position="94"/>
        <end position="115"/>
    </location>
</feature>
<dbReference type="OrthoDB" id="1658724at2759"/>
<keyword evidence="8" id="KW-1185">Reference proteome</keyword>
<gene>
    <name evidence="7" type="primary">100640449</name>
</gene>
<feature type="transmembrane region" description="Helical" evidence="5">
    <location>
        <begin position="45"/>
        <end position="73"/>
    </location>
</feature>
<feature type="domain" description="Fatty acid hydroxylase" evidence="6">
    <location>
        <begin position="139"/>
        <end position="271"/>
    </location>
</feature>
<evidence type="ECO:0000256" key="2">
    <source>
        <dbReference type="ARBA" id="ARBA00022692"/>
    </source>
</evidence>
<proteinExistence type="predicted"/>